<evidence type="ECO:0000313" key="2">
    <source>
        <dbReference type="EMBL" id="MEK9501458.1"/>
    </source>
</evidence>
<keyword evidence="3" id="KW-1185">Reference proteome</keyword>
<feature type="region of interest" description="Disordered" evidence="1">
    <location>
        <begin position="1"/>
        <end position="27"/>
    </location>
</feature>
<evidence type="ECO:0000256" key="1">
    <source>
        <dbReference type="SAM" id="MobiDB-lite"/>
    </source>
</evidence>
<gene>
    <name evidence="2" type="ORF">WI372_10760</name>
</gene>
<organism evidence="2 3">
    <name type="scientific">Gaopeijia maritima</name>
    <dbReference type="NCBI Taxonomy" id="3119007"/>
    <lineage>
        <taxon>Bacteria</taxon>
        <taxon>Pseudomonadati</taxon>
        <taxon>Gemmatimonadota</taxon>
        <taxon>Longimicrobiia</taxon>
        <taxon>Gaopeijiales</taxon>
        <taxon>Gaopeijiaceae</taxon>
        <taxon>Gaopeijia</taxon>
    </lineage>
</organism>
<reference evidence="2 3" key="1">
    <citation type="submission" date="2024-02" db="EMBL/GenBank/DDBJ databases">
        <title>A novel Gemmatimonadota bacterium.</title>
        <authorList>
            <person name="Du Z.-J."/>
            <person name="Ye Y.-Q."/>
        </authorList>
    </citation>
    <scope>NUCLEOTIDE SEQUENCE [LARGE SCALE GENOMIC DNA]</scope>
    <source>
        <strain evidence="2 3">DH-20</strain>
    </source>
</reference>
<dbReference type="Proteomes" id="UP001484239">
    <property type="component" value="Unassembled WGS sequence"/>
</dbReference>
<name>A0ABU9EBE2_9BACT</name>
<proteinExistence type="predicted"/>
<accession>A0ABU9EBE2</accession>
<dbReference type="EMBL" id="JBBHLI010000005">
    <property type="protein sequence ID" value="MEK9501458.1"/>
    <property type="molecule type" value="Genomic_DNA"/>
</dbReference>
<evidence type="ECO:0000313" key="3">
    <source>
        <dbReference type="Proteomes" id="UP001484239"/>
    </source>
</evidence>
<protein>
    <submittedName>
        <fullName evidence="2">Uncharacterized protein</fullName>
    </submittedName>
</protein>
<comment type="caution">
    <text evidence="2">The sequence shown here is derived from an EMBL/GenBank/DDBJ whole genome shotgun (WGS) entry which is preliminary data.</text>
</comment>
<sequence>MPARDEAEPEAPAPPPRGPEQRRSVGNLERRGRAWACSLVTYALDGEGWRGLFEFDPESPEAGEDLVRTAPIFMEASEAEIHGKARSMGRPLLLALLDSALHVREQERASSPFLQRWFRKVLAEHSLTSGEGSDDEPPAGADLDELRSLYTSYRMDQVAHFIALVHPDDFHRAVDDILDGQKIDFAARDRLQLAMMVVEFVEARLPLPPFEQWILDFLANRSIYEQYAHDLHREGLLP</sequence>